<proteinExistence type="predicted"/>
<feature type="transmembrane region" description="Helical" evidence="1">
    <location>
        <begin position="79"/>
        <end position="100"/>
    </location>
</feature>
<gene>
    <name evidence="2" type="ORF">QJS04_geneDACA016717</name>
</gene>
<keyword evidence="1" id="KW-0472">Membrane</keyword>
<reference evidence="2" key="2">
    <citation type="submission" date="2023-06" db="EMBL/GenBank/DDBJ databases">
        <authorList>
            <person name="Ma L."/>
            <person name="Liu K.-W."/>
            <person name="Li Z."/>
            <person name="Hsiao Y.-Y."/>
            <person name="Qi Y."/>
            <person name="Fu T."/>
            <person name="Tang G."/>
            <person name="Zhang D."/>
            <person name="Sun W.-H."/>
            <person name="Liu D.-K."/>
            <person name="Li Y."/>
            <person name="Chen G.-Z."/>
            <person name="Liu X.-D."/>
            <person name="Liao X.-Y."/>
            <person name="Jiang Y.-T."/>
            <person name="Yu X."/>
            <person name="Hao Y."/>
            <person name="Huang J."/>
            <person name="Zhao X.-W."/>
            <person name="Ke S."/>
            <person name="Chen Y.-Y."/>
            <person name="Wu W.-L."/>
            <person name="Hsu J.-L."/>
            <person name="Lin Y.-F."/>
            <person name="Huang M.-D."/>
            <person name="Li C.-Y."/>
            <person name="Huang L."/>
            <person name="Wang Z.-W."/>
            <person name="Zhao X."/>
            <person name="Zhong W.-Y."/>
            <person name="Peng D.-H."/>
            <person name="Ahmad S."/>
            <person name="Lan S."/>
            <person name="Zhang J.-S."/>
            <person name="Tsai W.-C."/>
            <person name="Van De Peer Y."/>
            <person name="Liu Z.-J."/>
        </authorList>
    </citation>
    <scope>NUCLEOTIDE SEQUENCE</scope>
    <source>
        <strain evidence="2">SCP</strain>
        <tissue evidence="2">Leaves</tissue>
    </source>
</reference>
<sequence>MCACEPPHLFFFPPLLGLGWRGAGASLWRGSCVERSTFRLASARLSAILFSCVCISNRACCTYSCIWTRLGLSQDSDCVFGSVIMFLIYRLIYILCFRIFS</sequence>
<dbReference type="EMBL" id="JAUJYN010000007">
    <property type="protein sequence ID" value="KAK1266763.1"/>
    <property type="molecule type" value="Genomic_DNA"/>
</dbReference>
<keyword evidence="3" id="KW-1185">Reference proteome</keyword>
<evidence type="ECO:0008006" key="4">
    <source>
        <dbReference type="Google" id="ProtNLM"/>
    </source>
</evidence>
<evidence type="ECO:0000256" key="1">
    <source>
        <dbReference type="SAM" id="Phobius"/>
    </source>
</evidence>
<keyword evidence="1" id="KW-0812">Transmembrane</keyword>
<protein>
    <recommendedName>
        <fullName evidence="4">Secreted protein</fullName>
    </recommendedName>
</protein>
<reference evidence="2" key="1">
    <citation type="journal article" date="2023" name="Nat. Commun.">
        <title>Diploid and tetraploid genomes of Acorus and the evolution of monocots.</title>
        <authorList>
            <person name="Ma L."/>
            <person name="Liu K.W."/>
            <person name="Li Z."/>
            <person name="Hsiao Y.Y."/>
            <person name="Qi Y."/>
            <person name="Fu T."/>
            <person name="Tang G.D."/>
            <person name="Zhang D."/>
            <person name="Sun W.H."/>
            <person name="Liu D.K."/>
            <person name="Li Y."/>
            <person name="Chen G.Z."/>
            <person name="Liu X.D."/>
            <person name="Liao X.Y."/>
            <person name="Jiang Y.T."/>
            <person name="Yu X."/>
            <person name="Hao Y."/>
            <person name="Huang J."/>
            <person name="Zhao X.W."/>
            <person name="Ke S."/>
            <person name="Chen Y.Y."/>
            <person name="Wu W.L."/>
            <person name="Hsu J.L."/>
            <person name="Lin Y.F."/>
            <person name="Huang M.D."/>
            <person name="Li C.Y."/>
            <person name="Huang L."/>
            <person name="Wang Z.W."/>
            <person name="Zhao X."/>
            <person name="Zhong W.Y."/>
            <person name="Peng D.H."/>
            <person name="Ahmad S."/>
            <person name="Lan S."/>
            <person name="Zhang J.S."/>
            <person name="Tsai W.C."/>
            <person name="Van de Peer Y."/>
            <person name="Liu Z.J."/>
        </authorList>
    </citation>
    <scope>NUCLEOTIDE SEQUENCE</scope>
    <source>
        <strain evidence="2">SCP</strain>
    </source>
</reference>
<name>A0AAV9ARH5_ACOGR</name>
<keyword evidence="1" id="KW-1133">Transmembrane helix</keyword>
<dbReference type="Proteomes" id="UP001179952">
    <property type="component" value="Unassembled WGS sequence"/>
</dbReference>
<organism evidence="2 3">
    <name type="scientific">Acorus gramineus</name>
    <name type="common">Dwarf sweet flag</name>
    <dbReference type="NCBI Taxonomy" id="55184"/>
    <lineage>
        <taxon>Eukaryota</taxon>
        <taxon>Viridiplantae</taxon>
        <taxon>Streptophyta</taxon>
        <taxon>Embryophyta</taxon>
        <taxon>Tracheophyta</taxon>
        <taxon>Spermatophyta</taxon>
        <taxon>Magnoliopsida</taxon>
        <taxon>Liliopsida</taxon>
        <taxon>Acoraceae</taxon>
        <taxon>Acorus</taxon>
    </lineage>
</organism>
<evidence type="ECO:0000313" key="3">
    <source>
        <dbReference type="Proteomes" id="UP001179952"/>
    </source>
</evidence>
<comment type="caution">
    <text evidence="2">The sequence shown here is derived from an EMBL/GenBank/DDBJ whole genome shotgun (WGS) entry which is preliminary data.</text>
</comment>
<evidence type="ECO:0000313" key="2">
    <source>
        <dbReference type="EMBL" id="KAK1266763.1"/>
    </source>
</evidence>
<accession>A0AAV9ARH5</accession>
<dbReference type="AlphaFoldDB" id="A0AAV9ARH5"/>